<dbReference type="InParanoid" id="A0A061ESU8"/>
<dbReference type="InterPro" id="IPR022617">
    <property type="entry name" value="Rad60/SUMO-like_dom"/>
</dbReference>
<comment type="subcellular location">
    <subcellularLocation>
        <location evidence="1">Nucleus</location>
    </subcellularLocation>
</comment>
<dbReference type="HOGENOM" id="CLU_148322_4_0_1"/>
<dbReference type="GO" id="GO:0005634">
    <property type="term" value="C:nucleus"/>
    <property type="evidence" value="ECO:0000318"/>
    <property type="project" value="GO_Central"/>
</dbReference>
<dbReference type="InterPro" id="IPR029071">
    <property type="entry name" value="Ubiquitin-like_domsf"/>
</dbReference>
<dbReference type="eggNOG" id="KOG1769">
    <property type="taxonomic scope" value="Eukaryota"/>
</dbReference>
<keyword evidence="4" id="KW-1185">Reference proteome</keyword>
<dbReference type="Gene3D" id="3.10.20.90">
    <property type="entry name" value="Phosphatidylinositol 3-kinase Catalytic Subunit, Chain A, domain 1"/>
    <property type="match status" value="1"/>
</dbReference>
<dbReference type="AlphaFoldDB" id="A0A061ESU8"/>
<dbReference type="Gramene" id="EOY05379">
    <property type="protein sequence ID" value="EOY05379"/>
    <property type="gene ID" value="TCM_020389"/>
</dbReference>
<dbReference type="STRING" id="3641.A0A061ESU8"/>
<evidence type="ECO:0000256" key="1">
    <source>
        <dbReference type="RuleBase" id="RU361190"/>
    </source>
</evidence>
<dbReference type="EMBL" id="CM001882">
    <property type="protein sequence ID" value="EOY05379.1"/>
    <property type="molecule type" value="Genomic_DNA"/>
</dbReference>
<dbReference type="GO" id="GO:0044389">
    <property type="term" value="F:ubiquitin-like protein ligase binding"/>
    <property type="evidence" value="ECO:0000318"/>
    <property type="project" value="GO_Central"/>
</dbReference>
<dbReference type="GO" id="GO:0016925">
    <property type="term" value="P:protein sumoylation"/>
    <property type="evidence" value="ECO:0000318"/>
    <property type="project" value="GO_Central"/>
</dbReference>
<dbReference type="PANTHER" id="PTHR10562">
    <property type="entry name" value="SMALL UBIQUITIN-RELATED MODIFIER"/>
    <property type="match status" value="1"/>
</dbReference>
<proteinExistence type="inferred from homology"/>
<sequence>MSSSLAKYLPNARVRITIKNQDGQEAYYQMKRTTPLRKLMNAHCSKYSFEPNTVAFLFDGRRLNEDETPEQVKMEDEEEIDCMIHQVGGYGVHSA</sequence>
<accession>A0A061ESU8</accession>
<keyword evidence="1" id="KW-0833">Ubl conjugation pathway</keyword>
<evidence type="ECO:0000313" key="4">
    <source>
        <dbReference type="Proteomes" id="UP000026915"/>
    </source>
</evidence>
<name>A0A061ESU8_THECC</name>
<reference evidence="3 4" key="1">
    <citation type="journal article" date="2013" name="Genome Biol.">
        <title>The genome sequence of the most widely cultivated cacao type and its use to identify candidate genes regulating pod color.</title>
        <authorList>
            <person name="Motamayor J.C."/>
            <person name="Mockaitis K."/>
            <person name="Schmutz J."/>
            <person name="Haiminen N."/>
            <person name="Iii D.L."/>
            <person name="Cornejo O."/>
            <person name="Findley S.D."/>
            <person name="Zheng P."/>
            <person name="Utro F."/>
            <person name="Royaert S."/>
            <person name="Saski C."/>
            <person name="Jenkins J."/>
            <person name="Podicheti R."/>
            <person name="Zhao M."/>
            <person name="Scheffler B.E."/>
            <person name="Stack J.C."/>
            <person name="Feltus F.A."/>
            <person name="Mustiga G.M."/>
            <person name="Amores F."/>
            <person name="Phillips W."/>
            <person name="Marelli J.P."/>
            <person name="May G.D."/>
            <person name="Shapiro H."/>
            <person name="Ma J."/>
            <person name="Bustamante C.D."/>
            <person name="Schnell R.J."/>
            <person name="Main D."/>
            <person name="Gilbert D."/>
            <person name="Parida L."/>
            <person name="Kuhn D.N."/>
        </authorList>
    </citation>
    <scope>NUCLEOTIDE SEQUENCE [LARGE SCALE GENOMIC DNA]</scope>
    <source>
        <strain evidence="4">cv. Matina 1-6</strain>
    </source>
</reference>
<evidence type="ECO:0000259" key="2">
    <source>
        <dbReference type="PROSITE" id="PS50053"/>
    </source>
</evidence>
<protein>
    <recommendedName>
        <fullName evidence="1">Small ubiquitin-related modifier</fullName>
        <shortName evidence="1">SUMO</shortName>
    </recommendedName>
</protein>
<dbReference type="Pfam" id="PF11976">
    <property type="entry name" value="Rad60-SLD"/>
    <property type="match status" value="1"/>
</dbReference>
<organism evidence="3 4">
    <name type="scientific">Theobroma cacao</name>
    <name type="common">Cacao</name>
    <name type="synonym">Cocoa</name>
    <dbReference type="NCBI Taxonomy" id="3641"/>
    <lineage>
        <taxon>Eukaryota</taxon>
        <taxon>Viridiplantae</taxon>
        <taxon>Streptophyta</taxon>
        <taxon>Embryophyta</taxon>
        <taxon>Tracheophyta</taxon>
        <taxon>Spermatophyta</taxon>
        <taxon>Magnoliopsida</taxon>
        <taxon>eudicotyledons</taxon>
        <taxon>Gunneridae</taxon>
        <taxon>Pentapetalae</taxon>
        <taxon>rosids</taxon>
        <taxon>malvids</taxon>
        <taxon>Malvales</taxon>
        <taxon>Malvaceae</taxon>
        <taxon>Byttnerioideae</taxon>
        <taxon>Theobroma</taxon>
    </lineage>
</organism>
<gene>
    <name evidence="3" type="ORF">TCM_020389</name>
</gene>
<dbReference type="SMART" id="SM00213">
    <property type="entry name" value="UBQ"/>
    <property type="match status" value="1"/>
</dbReference>
<dbReference type="Proteomes" id="UP000026915">
    <property type="component" value="Chromosome 4"/>
</dbReference>
<dbReference type="GO" id="GO:0031386">
    <property type="term" value="F:protein tag activity"/>
    <property type="evidence" value="ECO:0000318"/>
    <property type="project" value="GO_Central"/>
</dbReference>
<evidence type="ECO:0000313" key="3">
    <source>
        <dbReference type="EMBL" id="EOY05379.1"/>
    </source>
</evidence>
<dbReference type="InterPro" id="IPR000626">
    <property type="entry name" value="Ubiquitin-like_dom"/>
</dbReference>
<feature type="domain" description="Ubiquitin-like" evidence="2">
    <location>
        <begin position="14"/>
        <end position="89"/>
    </location>
</feature>
<comment type="similarity">
    <text evidence="1">Belongs to the ubiquitin family. SUMO subfamily.</text>
</comment>
<dbReference type="PROSITE" id="PS50053">
    <property type="entry name" value="UBIQUITIN_2"/>
    <property type="match status" value="1"/>
</dbReference>
<keyword evidence="1" id="KW-0539">Nucleus</keyword>
<dbReference type="SUPFAM" id="SSF54236">
    <property type="entry name" value="Ubiquitin-like"/>
    <property type="match status" value="1"/>
</dbReference>
<dbReference type="OMA" id="DEDTIDX"/>